<proteinExistence type="predicted"/>
<dbReference type="EMBL" id="CP146203">
    <property type="protein sequence ID" value="XBH22159.1"/>
    <property type="molecule type" value="Genomic_DNA"/>
</dbReference>
<dbReference type="InterPro" id="IPR028976">
    <property type="entry name" value="CheC-like_sf"/>
</dbReference>
<gene>
    <name evidence="3" type="ORF">V5R04_02725</name>
</gene>
<dbReference type="InterPro" id="IPR028051">
    <property type="entry name" value="CheX-like_dom"/>
</dbReference>
<protein>
    <submittedName>
        <fullName evidence="3">Chemotaxis protein CheX</fullName>
    </submittedName>
</protein>
<dbReference type="SUPFAM" id="SSF103039">
    <property type="entry name" value="CheC-like"/>
    <property type="match status" value="1"/>
</dbReference>
<name>A0AAU7DVX5_9MICO</name>
<reference evidence="3" key="1">
    <citation type="submission" date="2024-02" db="EMBL/GenBank/DDBJ databases">
        <title>Tomenella chthoni gen. nov. sp. nov., a member of the family Jonesiaceae isolated from bat guano.</title>
        <authorList>
            <person name="Miller S.L."/>
            <person name="King J."/>
            <person name="Sankaranarayanan K."/>
            <person name="Lawson P.A."/>
        </authorList>
    </citation>
    <scope>NUCLEOTIDE SEQUENCE</scope>
    <source>
        <strain evidence="3">BS-20</strain>
    </source>
</reference>
<accession>A0AAU7DVX5</accession>
<evidence type="ECO:0000313" key="3">
    <source>
        <dbReference type="EMBL" id="XBH22159.1"/>
    </source>
</evidence>
<feature type="domain" description="Chemotaxis phosphatase CheX-like" evidence="2">
    <location>
        <begin position="56"/>
        <end position="123"/>
    </location>
</feature>
<dbReference type="Gene3D" id="3.40.1550.10">
    <property type="entry name" value="CheC-like"/>
    <property type="match status" value="1"/>
</dbReference>
<dbReference type="GO" id="GO:0006935">
    <property type="term" value="P:chemotaxis"/>
    <property type="evidence" value="ECO:0007669"/>
    <property type="project" value="UniProtKB-KW"/>
</dbReference>
<evidence type="ECO:0000256" key="1">
    <source>
        <dbReference type="ARBA" id="ARBA00022500"/>
    </source>
</evidence>
<dbReference type="Pfam" id="PF13690">
    <property type="entry name" value="CheX"/>
    <property type="match status" value="1"/>
</dbReference>
<dbReference type="AlphaFoldDB" id="A0AAU7DVX5"/>
<keyword evidence="1" id="KW-0145">Chemotaxis</keyword>
<organism evidence="3">
    <name type="scientific">Jonesiaceae bacterium BS-20</name>
    <dbReference type="NCBI Taxonomy" id="3120821"/>
    <lineage>
        <taxon>Bacteria</taxon>
        <taxon>Bacillati</taxon>
        <taxon>Actinomycetota</taxon>
        <taxon>Actinomycetes</taxon>
        <taxon>Micrococcales</taxon>
        <taxon>Jonesiaceae</taxon>
    </lineage>
</organism>
<evidence type="ECO:0000259" key="2">
    <source>
        <dbReference type="Pfam" id="PF13690"/>
    </source>
</evidence>
<sequence>MSVAVEREQILQIVQEVFSAMLDQGEERVRELVGDAPTLLSPVSAYVDMFAQTDLGDLNARALLRTESATAHEIARDLLMLTADEEVTPEDLVDAFGEIANVVGGNVKALIDAPASLSLPHVSTPEVDMTGSVFVQDLDLLWRGQSLSVSLWLLN</sequence>